<evidence type="ECO:0000313" key="2">
    <source>
        <dbReference type="EMBL" id="RPB21274.1"/>
    </source>
</evidence>
<reference evidence="2 3" key="1">
    <citation type="journal article" date="2018" name="Nat. Ecol. Evol.">
        <title>Pezizomycetes genomes reveal the molecular basis of ectomycorrhizal truffle lifestyle.</title>
        <authorList>
            <person name="Murat C."/>
            <person name="Payen T."/>
            <person name="Noel B."/>
            <person name="Kuo A."/>
            <person name="Morin E."/>
            <person name="Chen J."/>
            <person name="Kohler A."/>
            <person name="Krizsan K."/>
            <person name="Balestrini R."/>
            <person name="Da Silva C."/>
            <person name="Montanini B."/>
            <person name="Hainaut M."/>
            <person name="Levati E."/>
            <person name="Barry K.W."/>
            <person name="Belfiori B."/>
            <person name="Cichocki N."/>
            <person name="Clum A."/>
            <person name="Dockter R.B."/>
            <person name="Fauchery L."/>
            <person name="Guy J."/>
            <person name="Iotti M."/>
            <person name="Le Tacon F."/>
            <person name="Lindquist E.A."/>
            <person name="Lipzen A."/>
            <person name="Malagnac F."/>
            <person name="Mello A."/>
            <person name="Molinier V."/>
            <person name="Miyauchi S."/>
            <person name="Poulain J."/>
            <person name="Riccioni C."/>
            <person name="Rubini A."/>
            <person name="Sitrit Y."/>
            <person name="Splivallo R."/>
            <person name="Traeger S."/>
            <person name="Wang M."/>
            <person name="Zifcakova L."/>
            <person name="Wipf D."/>
            <person name="Zambonelli A."/>
            <person name="Paolocci F."/>
            <person name="Nowrousian M."/>
            <person name="Ottonello S."/>
            <person name="Baldrian P."/>
            <person name="Spatafora J.W."/>
            <person name="Henrissat B."/>
            <person name="Nagy L.G."/>
            <person name="Aury J.M."/>
            <person name="Wincker P."/>
            <person name="Grigoriev I.V."/>
            <person name="Bonfante P."/>
            <person name="Martin F.M."/>
        </authorList>
    </citation>
    <scope>NUCLEOTIDE SEQUENCE [LARGE SCALE GENOMIC DNA]</scope>
    <source>
        <strain evidence="2 3">ATCC MYA-4762</strain>
    </source>
</reference>
<name>A0A3N4LEF3_9PEZI</name>
<protein>
    <submittedName>
        <fullName evidence="2">Uncharacterized protein</fullName>
    </submittedName>
</protein>
<accession>A0A3N4LEF3</accession>
<feature type="region of interest" description="Disordered" evidence="1">
    <location>
        <begin position="1"/>
        <end position="43"/>
    </location>
</feature>
<feature type="compositionally biased region" description="Polar residues" evidence="1">
    <location>
        <begin position="1"/>
        <end position="10"/>
    </location>
</feature>
<dbReference type="EMBL" id="ML121561">
    <property type="protein sequence ID" value="RPB21274.1"/>
    <property type="molecule type" value="Genomic_DNA"/>
</dbReference>
<dbReference type="InParanoid" id="A0A3N4LEF3"/>
<evidence type="ECO:0000256" key="1">
    <source>
        <dbReference type="SAM" id="MobiDB-lite"/>
    </source>
</evidence>
<proteinExistence type="predicted"/>
<evidence type="ECO:0000313" key="3">
    <source>
        <dbReference type="Proteomes" id="UP000267821"/>
    </source>
</evidence>
<organism evidence="2 3">
    <name type="scientific">Terfezia boudieri ATCC MYA-4762</name>
    <dbReference type="NCBI Taxonomy" id="1051890"/>
    <lineage>
        <taxon>Eukaryota</taxon>
        <taxon>Fungi</taxon>
        <taxon>Dikarya</taxon>
        <taxon>Ascomycota</taxon>
        <taxon>Pezizomycotina</taxon>
        <taxon>Pezizomycetes</taxon>
        <taxon>Pezizales</taxon>
        <taxon>Pezizaceae</taxon>
        <taxon>Terfezia</taxon>
    </lineage>
</organism>
<dbReference type="AlphaFoldDB" id="A0A3N4LEF3"/>
<feature type="region of interest" description="Disordered" evidence="1">
    <location>
        <begin position="278"/>
        <end position="406"/>
    </location>
</feature>
<feature type="compositionally biased region" description="Polar residues" evidence="1">
    <location>
        <begin position="148"/>
        <end position="161"/>
    </location>
</feature>
<feature type="region of interest" description="Disordered" evidence="1">
    <location>
        <begin position="142"/>
        <end position="165"/>
    </location>
</feature>
<feature type="compositionally biased region" description="Basic and acidic residues" evidence="1">
    <location>
        <begin position="19"/>
        <end position="28"/>
    </location>
</feature>
<keyword evidence="3" id="KW-1185">Reference proteome</keyword>
<feature type="compositionally biased region" description="Low complexity" evidence="1">
    <location>
        <begin position="298"/>
        <end position="323"/>
    </location>
</feature>
<dbReference type="STRING" id="1051890.A0A3N4LEF3"/>
<dbReference type="OrthoDB" id="2575228at2759"/>
<gene>
    <name evidence="2" type="ORF">L211DRAFT_851639</name>
</gene>
<dbReference type="Proteomes" id="UP000267821">
    <property type="component" value="Unassembled WGS sequence"/>
</dbReference>
<feature type="compositionally biased region" description="Gly residues" evidence="1">
    <location>
        <begin position="366"/>
        <end position="375"/>
    </location>
</feature>
<sequence length="444" mass="47649">MMVQSSQQMPHENVSSHRQMLDKYRTDRSYGAPLLSPPPSATRPEFIGANSASSSFHISDDVGLSLSGSEIGMARPHSMSTLRDVSTFSERTQDGGDIPRLGNQFQDMNQVGESSMFMRQSPHDCWASPNWLTQPLGMDMMESPPDHSPTSQQWVDENGNSEPPHLRLSSENVLPMVMSGVNQSQTSFRLASPPTGRGINRMPSCPSFRGPNLGYQIQQPPSPALEEQDFPQYMERSFSNSSSIPSPPESPDFYFPTAQMHTPSVGFPVTPLVNQDGFSSDMYAQMPDPQQNGVHGNSICTPRSSRTSSRSIPSQAAAAAAAALTATKNPSKTSKGRSSRRVVSNSNGRNSSSRNGSASSSSGSASGRGLGGDGGEMPFVNFTPQDATRILSGVAPSGSSKTKARREREAMEKRRKLSEAAAAAVLAAGGDPSQLKEVELLTMT</sequence>
<feature type="compositionally biased region" description="Low complexity" evidence="1">
    <location>
        <begin position="341"/>
        <end position="365"/>
    </location>
</feature>